<proteinExistence type="predicted"/>
<protein>
    <submittedName>
        <fullName evidence="1">DUF3800 domain-containing protein</fullName>
    </submittedName>
</protein>
<evidence type="ECO:0000313" key="2">
    <source>
        <dbReference type="Proteomes" id="UP001596023"/>
    </source>
</evidence>
<gene>
    <name evidence="1" type="ORF">ACFO6W_02880</name>
</gene>
<organism evidence="1 2">
    <name type="scientific">Dysgonomonas termitidis</name>
    <dbReference type="NCBI Taxonomy" id="1516126"/>
    <lineage>
        <taxon>Bacteria</taxon>
        <taxon>Pseudomonadati</taxon>
        <taxon>Bacteroidota</taxon>
        <taxon>Bacteroidia</taxon>
        <taxon>Bacteroidales</taxon>
        <taxon>Dysgonomonadaceae</taxon>
        <taxon>Dysgonomonas</taxon>
    </lineage>
</organism>
<sequence length="280" mass="33729">MVYYIWFDESDKEGEYYTNFYGGILIESTNLKNVISMMNDITRELDITEEIKWQKVNNHTFKRYIKLVDFIFDLLSENLIKIRIFFKNKQYVPIGLTKEQQKAEFPILYYQFIKHGFGLRYSNKEKSNIYLKIHLDNIPLKGEDKKTFIKHLYELNKDTELKKANICIREGDIFEVDSKQHLPLQCMDLILGAICFRLNNKHKEKLDNTNRRGKRTILKEKLYKHINKKLRELRPNFNIGESTGYVDISERWEQPYRHWSFKPSNCLRDLNYSKNSNKKE</sequence>
<dbReference type="RefSeq" id="WP_379993821.1">
    <property type="nucleotide sequence ID" value="NZ_JBHSGN010000017.1"/>
</dbReference>
<name>A0ABV9KSR0_9BACT</name>
<reference evidence="2" key="1">
    <citation type="journal article" date="2019" name="Int. J. Syst. Evol. Microbiol.">
        <title>The Global Catalogue of Microorganisms (GCM) 10K type strain sequencing project: providing services to taxonomists for standard genome sequencing and annotation.</title>
        <authorList>
            <consortium name="The Broad Institute Genomics Platform"/>
            <consortium name="The Broad Institute Genome Sequencing Center for Infectious Disease"/>
            <person name="Wu L."/>
            <person name="Ma J."/>
        </authorList>
    </citation>
    <scope>NUCLEOTIDE SEQUENCE [LARGE SCALE GENOMIC DNA]</scope>
    <source>
        <strain evidence="2">CCUG 66188</strain>
    </source>
</reference>
<dbReference type="InterPro" id="IPR024524">
    <property type="entry name" value="DUF3800"/>
</dbReference>
<dbReference type="Proteomes" id="UP001596023">
    <property type="component" value="Unassembled WGS sequence"/>
</dbReference>
<evidence type="ECO:0000313" key="1">
    <source>
        <dbReference type="EMBL" id="MFC4672631.1"/>
    </source>
</evidence>
<dbReference type="Pfam" id="PF12686">
    <property type="entry name" value="DUF3800"/>
    <property type="match status" value="1"/>
</dbReference>
<dbReference type="EMBL" id="JBHSGN010000017">
    <property type="protein sequence ID" value="MFC4672631.1"/>
    <property type="molecule type" value="Genomic_DNA"/>
</dbReference>
<comment type="caution">
    <text evidence="1">The sequence shown here is derived from an EMBL/GenBank/DDBJ whole genome shotgun (WGS) entry which is preliminary data.</text>
</comment>
<accession>A0ABV9KSR0</accession>
<keyword evidence="2" id="KW-1185">Reference proteome</keyword>